<proteinExistence type="predicted"/>
<protein>
    <submittedName>
        <fullName evidence="1">Uncharacterized protein</fullName>
    </submittedName>
</protein>
<sequence>MQRTQFYTEQKRTAATALPQQWWVQSLSYLFSFLSLAASTDSACHK</sequence>
<evidence type="ECO:0000313" key="1">
    <source>
        <dbReference type="EMBL" id="JAE27367.1"/>
    </source>
</evidence>
<dbReference type="AlphaFoldDB" id="A0A0A9GSD3"/>
<name>A0A0A9GSD3_ARUDO</name>
<reference evidence="1" key="1">
    <citation type="submission" date="2014-09" db="EMBL/GenBank/DDBJ databases">
        <authorList>
            <person name="Magalhaes I.L.F."/>
            <person name="Oliveira U."/>
            <person name="Santos F.R."/>
            <person name="Vidigal T.H.D.A."/>
            <person name="Brescovit A.D."/>
            <person name="Santos A.J."/>
        </authorList>
    </citation>
    <scope>NUCLEOTIDE SEQUENCE</scope>
    <source>
        <tissue evidence="1">Shoot tissue taken approximately 20 cm above the soil surface</tissue>
    </source>
</reference>
<reference evidence="1" key="2">
    <citation type="journal article" date="2015" name="Data Brief">
        <title>Shoot transcriptome of the giant reed, Arundo donax.</title>
        <authorList>
            <person name="Barrero R.A."/>
            <person name="Guerrero F.D."/>
            <person name="Moolhuijzen P."/>
            <person name="Goolsby J.A."/>
            <person name="Tidwell J."/>
            <person name="Bellgard S.E."/>
            <person name="Bellgard M.I."/>
        </authorList>
    </citation>
    <scope>NUCLEOTIDE SEQUENCE</scope>
    <source>
        <tissue evidence="1">Shoot tissue taken approximately 20 cm above the soil surface</tissue>
    </source>
</reference>
<dbReference type="EMBL" id="GBRH01170529">
    <property type="protein sequence ID" value="JAE27367.1"/>
    <property type="molecule type" value="Transcribed_RNA"/>
</dbReference>
<accession>A0A0A9GSD3</accession>
<organism evidence="1">
    <name type="scientific">Arundo donax</name>
    <name type="common">Giant reed</name>
    <name type="synonym">Donax arundinaceus</name>
    <dbReference type="NCBI Taxonomy" id="35708"/>
    <lineage>
        <taxon>Eukaryota</taxon>
        <taxon>Viridiplantae</taxon>
        <taxon>Streptophyta</taxon>
        <taxon>Embryophyta</taxon>
        <taxon>Tracheophyta</taxon>
        <taxon>Spermatophyta</taxon>
        <taxon>Magnoliopsida</taxon>
        <taxon>Liliopsida</taxon>
        <taxon>Poales</taxon>
        <taxon>Poaceae</taxon>
        <taxon>PACMAD clade</taxon>
        <taxon>Arundinoideae</taxon>
        <taxon>Arundineae</taxon>
        <taxon>Arundo</taxon>
    </lineage>
</organism>